<evidence type="ECO:0000256" key="1">
    <source>
        <dbReference type="ARBA" id="ARBA00004141"/>
    </source>
</evidence>
<dbReference type="GO" id="GO:0007189">
    <property type="term" value="P:adenylate cyclase-activating G protein-coupled receptor signaling pathway"/>
    <property type="evidence" value="ECO:0007669"/>
    <property type="project" value="TreeGrafter"/>
</dbReference>
<keyword evidence="8" id="KW-1185">Reference proteome</keyword>
<feature type="transmembrane region" description="Helical" evidence="6">
    <location>
        <begin position="138"/>
        <end position="157"/>
    </location>
</feature>
<feature type="transmembrane region" description="Helical" evidence="6">
    <location>
        <begin position="95"/>
        <end position="118"/>
    </location>
</feature>
<dbReference type="PANTHER" id="PTHR23112">
    <property type="entry name" value="G PROTEIN-COUPLED RECEPTOR 157-RELATED"/>
    <property type="match status" value="1"/>
</dbReference>
<evidence type="ECO:0000256" key="4">
    <source>
        <dbReference type="ARBA" id="ARBA00023136"/>
    </source>
</evidence>
<feature type="transmembrane region" description="Helical" evidence="6">
    <location>
        <begin position="54"/>
        <end position="75"/>
    </location>
</feature>
<dbReference type="GO" id="GO:0005886">
    <property type="term" value="C:plasma membrane"/>
    <property type="evidence" value="ECO:0007669"/>
    <property type="project" value="TreeGrafter"/>
</dbReference>
<keyword evidence="3 6" id="KW-1133">Transmembrane helix</keyword>
<evidence type="ECO:0000256" key="6">
    <source>
        <dbReference type="SAM" id="Phobius"/>
    </source>
</evidence>
<protein>
    <recommendedName>
        <fullName evidence="9">G-protein coupled receptors family 2 profile 2 domain-containing protein</fullName>
    </recommendedName>
</protein>
<feature type="transmembrane region" description="Helical" evidence="6">
    <location>
        <begin position="186"/>
        <end position="205"/>
    </location>
</feature>
<gene>
    <name evidence="7" type="ORF">CYCCA115_LOCUS12418</name>
</gene>
<dbReference type="PANTHER" id="PTHR23112:SF0">
    <property type="entry name" value="TRANSMEMBRANE PROTEIN 116"/>
    <property type="match status" value="1"/>
</dbReference>
<feature type="compositionally biased region" description="Polar residues" evidence="5">
    <location>
        <begin position="376"/>
        <end position="390"/>
    </location>
</feature>
<sequence>MAEPSSTYLYVPSEDEQKAISILLVLSASLSLVGSSCIVYHVRHNSKSTPYRRIMLGMSACDIVSTIGYALQPYVGLKGESNSFVWSFGNAASCSFIGALAQFGFSAHLYSAALSYYFLSTIRYGTREAVFAKKYERWIHVAIILWSVATAIVGIALDIFHLNDLGPGCWVSGTPDCTGVRCWAELIAWVMGGIPTLLSFFSILINNLKLYCFVRQTVREGQRRALEKESQMISYRLNNHQQVQDNVPMDTSNHNKETRSMKRQSSVLTSSEKQWKRVREVGRQSFLYVGAYLLSFLWTIIKQALDGQDFERSPGSGTFLLPLSILQAIFLPAQGLLNALIFFRPKYKQARKLYGEQPRLWLARRAVLGGNLRSMETNTLDPMSRRTTGGSRAPVSQRSVSASVVVGQKRVNFAGEVVSRCSNPMLDVPQNEALPAEGEHQSTPSEHG</sequence>
<feature type="region of interest" description="Disordered" evidence="5">
    <location>
        <begin position="425"/>
        <end position="448"/>
    </location>
</feature>
<feature type="transmembrane region" description="Helical" evidence="6">
    <location>
        <begin position="325"/>
        <end position="343"/>
    </location>
</feature>
<evidence type="ECO:0000313" key="7">
    <source>
        <dbReference type="EMBL" id="CAJ1950092.1"/>
    </source>
</evidence>
<comment type="caution">
    <text evidence="7">The sequence shown here is derived from an EMBL/GenBank/DDBJ whole genome shotgun (WGS) entry which is preliminary data.</text>
</comment>
<dbReference type="GO" id="GO:0004930">
    <property type="term" value="F:G protein-coupled receptor activity"/>
    <property type="evidence" value="ECO:0007669"/>
    <property type="project" value="TreeGrafter"/>
</dbReference>
<accession>A0AAD2FR59</accession>
<feature type="transmembrane region" description="Helical" evidence="6">
    <location>
        <begin position="20"/>
        <end position="42"/>
    </location>
</feature>
<dbReference type="EMBL" id="CAKOGP040001759">
    <property type="protein sequence ID" value="CAJ1950092.1"/>
    <property type="molecule type" value="Genomic_DNA"/>
</dbReference>
<keyword evidence="2 6" id="KW-0812">Transmembrane</keyword>
<dbReference type="AlphaFoldDB" id="A0AAD2FR59"/>
<dbReference type="Proteomes" id="UP001295423">
    <property type="component" value="Unassembled WGS sequence"/>
</dbReference>
<proteinExistence type="predicted"/>
<evidence type="ECO:0000256" key="3">
    <source>
        <dbReference type="ARBA" id="ARBA00022989"/>
    </source>
</evidence>
<evidence type="ECO:0000256" key="2">
    <source>
        <dbReference type="ARBA" id="ARBA00022692"/>
    </source>
</evidence>
<keyword evidence="4 6" id="KW-0472">Membrane</keyword>
<evidence type="ECO:0008006" key="9">
    <source>
        <dbReference type="Google" id="ProtNLM"/>
    </source>
</evidence>
<name>A0AAD2FR59_9STRA</name>
<comment type="subcellular location">
    <subcellularLocation>
        <location evidence="1">Membrane</location>
        <topology evidence="1">Multi-pass membrane protein</topology>
    </subcellularLocation>
</comment>
<evidence type="ECO:0000256" key="5">
    <source>
        <dbReference type="SAM" id="MobiDB-lite"/>
    </source>
</evidence>
<organism evidence="7 8">
    <name type="scientific">Cylindrotheca closterium</name>
    <dbReference type="NCBI Taxonomy" id="2856"/>
    <lineage>
        <taxon>Eukaryota</taxon>
        <taxon>Sar</taxon>
        <taxon>Stramenopiles</taxon>
        <taxon>Ochrophyta</taxon>
        <taxon>Bacillariophyta</taxon>
        <taxon>Bacillariophyceae</taxon>
        <taxon>Bacillariophycidae</taxon>
        <taxon>Bacillariales</taxon>
        <taxon>Bacillariaceae</taxon>
        <taxon>Cylindrotheca</taxon>
    </lineage>
</organism>
<reference evidence="7" key="1">
    <citation type="submission" date="2023-08" db="EMBL/GenBank/DDBJ databases">
        <authorList>
            <person name="Audoor S."/>
            <person name="Bilcke G."/>
        </authorList>
    </citation>
    <scope>NUCLEOTIDE SEQUENCE</scope>
</reference>
<feature type="transmembrane region" description="Helical" evidence="6">
    <location>
        <begin position="286"/>
        <end position="305"/>
    </location>
</feature>
<dbReference type="SUPFAM" id="SSF81321">
    <property type="entry name" value="Family A G protein-coupled receptor-like"/>
    <property type="match status" value="1"/>
</dbReference>
<dbReference type="Gene3D" id="1.20.1070.10">
    <property type="entry name" value="Rhodopsin 7-helix transmembrane proteins"/>
    <property type="match status" value="1"/>
</dbReference>
<evidence type="ECO:0000313" key="8">
    <source>
        <dbReference type="Proteomes" id="UP001295423"/>
    </source>
</evidence>
<feature type="region of interest" description="Disordered" evidence="5">
    <location>
        <begin position="376"/>
        <end position="398"/>
    </location>
</feature>